<dbReference type="PANTHER" id="PTHR43723:SF1">
    <property type="entry name" value="COBALT TRANSPORT PROTEIN CBIQ"/>
    <property type="match status" value="1"/>
</dbReference>
<evidence type="ECO:0000256" key="1">
    <source>
        <dbReference type="ARBA" id="ARBA00004141"/>
    </source>
</evidence>
<feature type="transmembrane region" description="Helical" evidence="6">
    <location>
        <begin position="21"/>
        <end position="38"/>
    </location>
</feature>
<evidence type="ECO:0000313" key="7">
    <source>
        <dbReference type="EMBL" id="MBM3096296.1"/>
    </source>
</evidence>
<comment type="caution">
    <text evidence="7">The sequence shown here is derived from an EMBL/GenBank/DDBJ whole genome shotgun (WGS) entry which is preliminary data.</text>
</comment>
<keyword evidence="4 6" id="KW-1133">Transmembrane helix</keyword>
<feature type="transmembrane region" description="Helical" evidence="6">
    <location>
        <begin position="44"/>
        <end position="64"/>
    </location>
</feature>
<dbReference type="Pfam" id="PF02361">
    <property type="entry name" value="CbiQ"/>
    <property type="match status" value="1"/>
</dbReference>
<dbReference type="AlphaFoldDB" id="A0AAW4FY43"/>
<dbReference type="CDD" id="cd16914">
    <property type="entry name" value="EcfT"/>
    <property type="match status" value="1"/>
</dbReference>
<comment type="similarity">
    <text evidence="2">Belongs to the CbiQ family.</text>
</comment>
<evidence type="ECO:0000256" key="6">
    <source>
        <dbReference type="SAM" id="Phobius"/>
    </source>
</evidence>
<accession>A0AAW4FY43</accession>
<evidence type="ECO:0000256" key="5">
    <source>
        <dbReference type="ARBA" id="ARBA00023136"/>
    </source>
</evidence>
<reference evidence="7 8" key="1">
    <citation type="submission" date="2020-01" db="EMBL/GenBank/DDBJ databases">
        <title>Draft genome assembly of Ensifer adhaerens T173.</title>
        <authorList>
            <person name="Craig J.E."/>
            <person name="Stinchcombe J.R."/>
        </authorList>
    </citation>
    <scope>NUCLEOTIDE SEQUENCE [LARGE SCALE GENOMIC DNA]</scope>
    <source>
        <strain evidence="7 8">T173</strain>
    </source>
</reference>
<dbReference type="InterPro" id="IPR052770">
    <property type="entry name" value="Cobalt_transport_CbiQ"/>
</dbReference>
<dbReference type="Proteomes" id="UP000744980">
    <property type="component" value="Unassembled WGS sequence"/>
</dbReference>
<sequence>MRAIDRCAQTNRWRHYAAGEKLLFAVGVMAVSLISAGWAGQVVILIAMLVLMNIGAGIAWVDILRAARVPFLFIATGTLAQLVSVTVVGYVPTFSLVSVEGIDKACFVALRSGTCVSALLFLALTTPLSSILQLLQRMGLNAEISDITVFCSHLFYLACSTVPGGWKPDLQQEATPVV</sequence>
<gene>
    <name evidence="7" type="ORF">GFB56_37270</name>
</gene>
<dbReference type="EMBL" id="WXFA01000087">
    <property type="protein sequence ID" value="MBM3096296.1"/>
    <property type="molecule type" value="Genomic_DNA"/>
</dbReference>
<comment type="subcellular location">
    <subcellularLocation>
        <location evidence="1">Membrane</location>
        <topology evidence="1">Multi-pass membrane protein</topology>
    </subcellularLocation>
</comment>
<dbReference type="InterPro" id="IPR003339">
    <property type="entry name" value="ABC/ECF_trnsptr_transmembrane"/>
</dbReference>
<proteinExistence type="inferred from homology"/>
<keyword evidence="5 6" id="KW-0472">Membrane</keyword>
<keyword evidence="3 6" id="KW-0812">Transmembrane</keyword>
<evidence type="ECO:0000256" key="3">
    <source>
        <dbReference type="ARBA" id="ARBA00022692"/>
    </source>
</evidence>
<evidence type="ECO:0000256" key="4">
    <source>
        <dbReference type="ARBA" id="ARBA00022989"/>
    </source>
</evidence>
<evidence type="ECO:0000313" key="8">
    <source>
        <dbReference type="Proteomes" id="UP000744980"/>
    </source>
</evidence>
<name>A0AAW4FY43_9HYPH</name>
<dbReference type="PANTHER" id="PTHR43723">
    <property type="entry name" value="COBALT TRANSPORT PROTEIN CBIQ"/>
    <property type="match status" value="1"/>
</dbReference>
<organism evidence="7 8">
    <name type="scientific">Ensifer canadensis</name>
    <dbReference type="NCBI Taxonomy" id="555315"/>
    <lineage>
        <taxon>Bacteria</taxon>
        <taxon>Pseudomonadati</taxon>
        <taxon>Pseudomonadota</taxon>
        <taxon>Alphaproteobacteria</taxon>
        <taxon>Hyphomicrobiales</taxon>
        <taxon>Rhizobiaceae</taxon>
        <taxon>Sinorhizobium/Ensifer group</taxon>
        <taxon>Ensifer</taxon>
    </lineage>
</organism>
<keyword evidence="8" id="KW-1185">Reference proteome</keyword>
<dbReference type="GO" id="GO:0043190">
    <property type="term" value="C:ATP-binding cassette (ABC) transporter complex"/>
    <property type="evidence" value="ECO:0007669"/>
    <property type="project" value="TreeGrafter"/>
</dbReference>
<protein>
    <submittedName>
        <fullName evidence="7">Uncharacterized protein</fullName>
    </submittedName>
</protein>
<feature type="transmembrane region" description="Helical" evidence="6">
    <location>
        <begin position="111"/>
        <end position="135"/>
    </location>
</feature>
<feature type="transmembrane region" description="Helical" evidence="6">
    <location>
        <begin position="71"/>
        <end position="91"/>
    </location>
</feature>
<dbReference type="GO" id="GO:0006824">
    <property type="term" value="P:cobalt ion transport"/>
    <property type="evidence" value="ECO:0007669"/>
    <property type="project" value="TreeGrafter"/>
</dbReference>
<evidence type="ECO:0000256" key="2">
    <source>
        <dbReference type="ARBA" id="ARBA00008564"/>
    </source>
</evidence>